<proteinExistence type="predicted"/>
<evidence type="ECO:0000259" key="1">
    <source>
        <dbReference type="Pfam" id="PF25597"/>
    </source>
</evidence>
<organism evidence="2 3">
    <name type="scientific">Mucuna pruriens</name>
    <name type="common">Velvet bean</name>
    <name type="synonym">Dolichos pruriens</name>
    <dbReference type="NCBI Taxonomy" id="157652"/>
    <lineage>
        <taxon>Eukaryota</taxon>
        <taxon>Viridiplantae</taxon>
        <taxon>Streptophyta</taxon>
        <taxon>Embryophyta</taxon>
        <taxon>Tracheophyta</taxon>
        <taxon>Spermatophyta</taxon>
        <taxon>Magnoliopsida</taxon>
        <taxon>eudicotyledons</taxon>
        <taxon>Gunneridae</taxon>
        <taxon>Pentapetalae</taxon>
        <taxon>rosids</taxon>
        <taxon>fabids</taxon>
        <taxon>Fabales</taxon>
        <taxon>Fabaceae</taxon>
        <taxon>Papilionoideae</taxon>
        <taxon>50 kb inversion clade</taxon>
        <taxon>NPAAA clade</taxon>
        <taxon>indigoferoid/millettioid clade</taxon>
        <taxon>Phaseoleae</taxon>
        <taxon>Mucuna</taxon>
    </lineage>
</organism>
<keyword evidence="3" id="KW-1185">Reference proteome</keyword>
<evidence type="ECO:0000313" key="3">
    <source>
        <dbReference type="Proteomes" id="UP000257109"/>
    </source>
</evidence>
<gene>
    <name evidence="2" type="ORF">CR513_25672</name>
</gene>
<feature type="domain" description="Retroviral polymerase SH3-like" evidence="1">
    <location>
        <begin position="69"/>
        <end position="114"/>
    </location>
</feature>
<dbReference type="EMBL" id="QJKJ01004920">
    <property type="protein sequence ID" value="RDX92229.1"/>
    <property type="molecule type" value="Genomic_DNA"/>
</dbReference>
<evidence type="ECO:0000313" key="2">
    <source>
        <dbReference type="EMBL" id="RDX92229.1"/>
    </source>
</evidence>
<dbReference type="Pfam" id="PF25597">
    <property type="entry name" value="SH3_retrovirus"/>
    <property type="match status" value="1"/>
</dbReference>
<reference evidence="2" key="1">
    <citation type="submission" date="2018-05" db="EMBL/GenBank/DDBJ databases">
        <title>Draft genome of Mucuna pruriens seed.</title>
        <authorList>
            <person name="Nnadi N.E."/>
            <person name="Vos R."/>
            <person name="Hasami M.H."/>
            <person name="Devisetty U.K."/>
            <person name="Aguiy J.C."/>
        </authorList>
    </citation>
    <scope>NUCLEOTIDE SEQUENCE [LARGE SCALE GENOMIC DNA]</scope>
    <source>
        <strain evidence="2">JCA_2017</strain>
    </source>
</reference>
<comment type="caution">
    <text evidence="2">The sequence shown here is derived from an EMBL/GenBank/DDBJ whole genome shotgun (WGS) entry which is preliminary data.</text>
</comment>
<dbReference type="AlphaFoldDB" id="A0A371GNU0"/>
<feature type="non-terminal residue" evidence="2">
    <location>
        <position position="1"/>
    </location>
</feature>
<accession>A0A371GNU0</accession>
<name>A0A371GNU0_MUCPR</name>
<dbReference type="InterPro" id="IPR057670">
    <property type="entry name" value="SH3_retrovirus"/>
</dbReference>
<dbReference type="OrthoDB" id="1750639at2759"/>
<dbReference type="Proteomes" id="UP000257109">
    <property type="component" value="Unassembled WGS sequence"/>
</dbReference>
<protein>
    <recommendedName>
        <fullName evidence="1">Retroviral polymerase SH3-like domain-containing protein</fullName>
    </recommendedName>
</protein>
<sequence>MKKNMSIMAFQALIINKASSMNLHVLTPLLTFTYLINQISSCVLSNVSLIQFMISLFPSTPIMQNLEPQLDPQAVKCVFLGYAPNKRGYKCYHLSSHRYFVSMDTTFHGHMSFFTCPQIKGESNNLISGFEFLPLGPLFLIHLREKPDLVQKQLQSSNSEVSIEINPSNSQILDACDLDPYDLPIAF</sequence>